<gene>
    <name evidence="1" type="ORF">LIER_41998</name>
</gene>
<protein>
    <recommendedName>
        <fullName evidence="3">Reverse transcriptase</fullName>
    </recommendedName>
</protein>
<evidence type="ECO:0008006" key="3">
    <source>
        <dbReference type="Google" id="ProtNLM"/>
    </source>
</evidence>
<proteinExistence type="predicted"/>
<evidence type="ECO:0000313" key="2">
    <source>
        <dbReference type="Proteomes" id="UP001454036"/>
    </source>
</evidence>
<sequence>MNELGKAQHILGMEIKRNRAQRLLWLSQQKYVLRVLQRFNMESSKPVSFPLGTHFKMSSQLCPKNEVEHIAM</sequence>
<comment type="caution">
    <text evidence="1">The sequence shown here is derived from an EMBL/GenBank/DDBJ whole genome shotgun (WGS) entry which is preliminary data.</text>
</comment>
<keyword evidence="2" id="KW-1185">Reference proteome</keyword>
<evidence type="ECO:0000313" key="1">
    <source>
        <dbReference type="EMBL" id="GAA0175945.1"/>
    </source>
</evidence>
<dbReference type="Proteomes" id="UP001454036">
    <property type="component" value="Unassembled WGS sequence"/>
</dbReference>
<dbReference type="AlphaFoldDB" id="A0AAV3RI72"/>
<name>A0AAV3RI72_LITER</name>
<accession>A0AAV3RI72</accession>
<reference evidence="1 2" key="1">
    <citation type="submission" date="2024-01" db="EMBL/GenBank/DDBJ databases">
        <title>The complete chloroplast genome sequence of Lithospermum erythrorhizon: insights into the phylogenetic relationship among Boraginaceae species and the maternal lineages of purple gromwells.</title>
        <authorList>
            <person name="Okada T."/>
            <person name="Watanabe K."/>
        </authorList>
    </citation>
    <scope>NUCLEOTIDE SEQUENCE [LARGE SCALE GENOMIC DNA]</scope>
</reference>
<dbReference type="EMBL" id="BAABME010027669">
    <property type="protein sequence ID" value="GAA0175945.1"/>
    <property type="molecule type" value="Genomic_DNA"/>
</dbReference>
<organism evidence="1 2">
    <name type="scientific">Lithospermum erythrorhizon</name>
    <name type="common">Purple gromwell</name>
    <name type="synonym">Lithospermum officinale var. erythrorhizon</name>
    <dbReference type="NCBI Taxonomy" id="34254"/>
    <lineage>
        <taxon>Eukaryota</taxon>
        <taxon>Viridiplantae</taxon>
        <taxon>Streptophyta</taxon>
        <taxon>Embryophyta</taxon>
        <taxon>Tracheophyta</taxon>
        <taxon>Spermatophyta</taxon>
        <taxon>Magnoliopsida</taxon>
        <taxon>eudicotyledons</taxon>
        <taxon>Gunneridae</taxon>
        <taxon>Pentapetalae</taxon>
        <taxon>asterids</taxon>
        <taxon>lamiids</taxon>
        <taxon>Boraginales</taxon>
        <taxon>Boraginaceae</taxon>
        <taxon>Boraginoideae</taxon>
        <taxon>Lithospermeae</taxon>
        <taxon>Lithospermum</taxon>
    </lineage>
</organism>